<feature type="domain" description="Porphobilinogen deaminase C-terminal" evidence="11">
    <location>
        <begin position="650"/>
        <end position="751"/>
    </location>
</feature>
<dbReference type="FunFam" id="3.40.190.10:FF:000005">
    <property type="entry name" value="Porphobilinogen deaminase"/>
    <property type="match status" value="1"/>
</dbReference>
<evidence type="ECO:0000256" key="1">
    <source>
        <dbReference type="ARBA" id="ARBA00001916"/>
    </source>
</evidence>
<evidence type="ECO:0000256" key="2">
    <source>
        <dbReference type="ARBA" id="ARBA00005638"/>
    </source>
</evidence>
<evidence type="ECO:0000256" key="3">
    <source>
        <dbReference type="ARBA" id="ARBA00012655"/>
    </source>
</evidence>
<dbReference type="Gene3D" id="3.40.190.10">
    <property type="entry name" value="Periplasmic binding protein-like II"/>
    <property type="match status" value="2"/>
</dbReference>
<gene>
    <name evidence="12" type="ORF">RDB_LOCUS73543</name>
</gene>
<dbReference type="SUPFAM" id="SSF54782">
    <property type="entry name" value="Porphobilinogen deaminase (hydroxymethylbilane synthase), C-terminal domain"/>
    <property type="match status" value="1"/>
</dbReference>
<evidence type="ECO:0000256" key="9">
    <source>
        <dbReference type="SAM" id="MobiDB-lite"/>
    </source>
</evidence>
<keyword evidence="5" id="KW-0350">Heme biosynthesis</keyword>
<feature type="region of interest" description="Disordered" evidence="9">
    <location>
        <begin position="679"/>
        <end position="711"/>
    </location>
</feature>
<dbReference type="SUPFAM" id="SSF53850">
    <property type="entry name" value="Periplasmic binding protein-like II"/>
    <property type="match status" value="1"/>
</dbReference>
<dbReference type="Gene3D" id="3.30.160.40">
    <property type="entry name" value="Porphobilinogen deaminase, C-terminal domain"/>
    <property type="match status" value="1"/>
</dbReference>
<dbReference type="Gene3D" id="2.60.120.330">
    <property type="entry name" value="B-lactam Antibiotic, Isopenicillin N Synthase, Chain"/>
    <property type="match status" value="1"/>
</dbReference>
<comment type="similarity">
    <text evidence="2">Belongs to the HMBS family.</text>
</comment>
<comment type="cofactor">
    <cofactor evidence="1">
        <name>dipyrromethane</name>
        <dbReference type="ChEBI" id="CHEBI:60342"/>
    </cofactor>
</comment>
<feature type="compositionally biased region" description="Basic and acidic residues" evidence="9">
    <location>
        <begin position="767"/>
        <end position="795"/>
    </location>
</feature>
<dbReference type="InterPro" id="IPR027443">
    <property type="entry name" value="IPNS-like_sf"/>
</dbReference>
<reference evidence="12" key="1">
    <citation type="submission" date="2021-01" db="EMBL/GenBank/DDBJ databases">
        <authorList>
            <person name="Kaushik A."/>
        </authorList>
    </citation>
    <scope>NUCLEOTIDE SEQUENCE</scope>
    <source>
        <strain evidence="12">AG4-R118</strain>
    </source>
</reference>
<dbReference type="AlphaFoldDB" id="A0A8H3BDY3"/>
<dbReference type="InterPro" id="IPR022417">
    <property type="entry name" value="Porphobilin_deaminase_N"/>
</dbReference>
<comment type="pathway">
    <text evidence="7">Porphyrin-containing compound metabolism.</text>
</comment>
<evidence type="ECO:0000256" key="6">
    <source>
        <dbReference type="ARBA" id="ARBA00023244"/>
    </source>
</evidence>
<dbReference type="Pfam" id="PF01379">
    <property type="entry name" value="Porphobil_deam"/>
    <property type="match status" value="1"/>
</dbReference>
<evidence type="ECO:0000259" key="11">
    <source>
        <dbReference type="Pfam" id="PF03900"/>
    </source>
</evidence>
<keyword evidence="4" id="KW-0808">Transferase</keyword>
<proteinExistence type="inferred from homology"/>
<dbReference type="InterPro" id="IPR010856">
    <property type="entry name" value="Gig2-like"/>
</dbReference>
<dbReference type="Proteomes" id="UP000663888">
    <property type="component" value="Unassembled WGS sequence"/>
</dbReference>
<dbReference type="PANTHER" id="PTHR30613">
    <property type="entry name" value="UNCHARACTERIZED PROTEIN YBIU-RELATED"/>
    <property type="match status" value="1"/>
</dbReference>
<dbReference type="InterPro" id="IPR022418">
    <property type="entry name" value="Porphobilinogen_deaminase_C"/>
</dbReference>
<dbReference type="PRINTS" id="PR00151">
    <property type="entry name" value="PORPHBDMNASE"/>
</dbReference>
<dbReference type="EC" id="2.5.1.61" evidence="3"/>
<evidence type="ECO:0000259" key="10">
    <source>
        <dbReference type="Pfam" id="PF01379"/>
    </source>
</evidence>
<sequence>MRKERIAAPFTPRFAELKRSLISPENEDKLVESWNNLLVALKDRTEEIKKTGSPIIPQVEFNELSSLEPSKIEEIKRTGCVVIRGVIDEPTAAGYKVQLEEYIRSNPETRGFPAGNMQFFEMFWSESQLRARSHPNVLSAAVWLNSLFHARETSAVSLSTPLMYADRFRIRKAGGSIERWEDPGLRKCFQSILSGDWDKHDPFDLTHRLEGNSDIYHRPNQCSVFRTWQGWLAMSSTGPGEGTIRFFPDLALSTGYIMLRPFFKPVDGNAANLDPSNWTMDVTSSPEFQGVKRELDSDGTESFRSISLNNLSHPHLNLDHCMTSTPKVKPGDMVFWHCDLIHSVESEHNGTEDSSVMYIPAVPVTATNAAYVARQRDAFLAGMPPSDFTQYPDTGESQFAFKGLPEHIQSSEGQSAMGLKPFNTSTPSLTFAEKEIQTESVRDSLVALHPDKTFEVLYMTTEGDKNQSQALYLLGGKALWTKELEVSLFDRQIDMIVHCLKDVPTLLPEGGEIGAILKREDPMDCLVVKEGLSYKSLEELPDGSVIGTSSVRRVAQLRKSFPKLVFNDVRGNLTTRLKKLDDPESAFTALILACAGLERQGLGSRITCSIGAPTLLYAVGQGALAVEIRSDDSEARELLAPLEDWQTTWSCRAERACLRVLEGGCSVPVGVNTLLEEHEDDAAEKKEAVAESSAEGAQGESSRSVPRPSKLTLTGTVTSLDGTKHVHHTITTVVSSVQEAEDVGKNVAQALIVNGAKDILDDINRERDSRVQRERQQDAERALRPEELETDDLKRKVPTAQASADAPGDKQAESAQGE</sequence>
<dbReference type="InterPro" id="IPR036803">
    <property type="entry name" value="Porphobilinogen_deaminase_C_sf"/>
</dbReference>
<dbReference type="NCBIfam" id="TIGR00212">
    <property type="entry name" value="hemC"/>
    <property type="match status" value="1"/>
</dbReference>
<dbReference type="GO" id="GO:0006783">
    <property type="term" value="P:heme biosynthetic process"/>
    <property type="evidence" value="ECO:0007669"/>
    <property type="project" value="UniProtKB-KW"/>
</dbReference>
<dbReference type="PANTHER" id="PTHR30613:SF1">
    <property type="entry name" value="DUF1479 DOMAIN PROTEIN (AFU_ORTHOLOGUE AFUA_5G09280)"/>
    <property type="match status" value="1"/>
</dbReference>
<dbReference type="InterPro" id="IPR000860">
    <property type="entry name" value="HemC"/>
</dbReference>
<dbReference type="CDD" id="cd13645">
    <property type="entry name" value="PBP2_HuPBGD_like"/>
    <property type="match status" value="1"/>
</dbReference>
<feature type="compositionally biased region" description="Low complexity" evidence="9">
    <location>
        <begin position="690"/>
        <end position="702"/>
    </location>
</feature>
<comment type="caution">
    <text evidence="12">The sequence shown here is derived from an EMBL/GenBank/DDBJ whole genome shotgun (WGS) entry which is preliminary data.</text>
</comment>
<evidence type="ECO:0000313" key="13">
    <source>
        <dbReference type="Proteomes" id="UP000663888"/>
    </source>
</evidence>
<accession>A0A8H3BDY3</accession>
<dbReference type="Pfam" id="PF03900">
    <property type="entry name" value="Porphobil_deamC"/>
    <property type="match status" value="1"/>
</dbReference>
<evidence type="ECO:0000313" key="12">
    <source>
        <dbReference type="EMBL" id="CAE6454130.1"/>
    </source>
</evidence>
<dbReference type="SUPFAM" id="SSF51197">
    <property type="entry name" value="Clavaminate synthase-like"/>
    <property type="match status" value="1"/>
</dbReference>
<evidence type="ECO:0000256" key="5">
    <source>
        <dbReference type="ARBA" id="ARBA00023133"/>
    </source>
</evidence>
<evidence type="ECO:0000256" key="8">
    <source>
        <dbReference type="ARBA" id="ARBA00030685"/>
    </source>
</evidence>
<dbReference type="EMBL" id="CAJMWX010001045">
    <property type="protein sequence ID" value="CAE6454130.1"/>
    <property type="molecule type" value="Genomic_DNA"/>
</dbReference>
<feature type="domain" description="Porphobilinogen deaminase N-terminal" evidence="10">
    <location>
        <begin position="436"/>
        <end position="636"/>
    </location>
</feature>
<dbReference type="Pfam" id="PF07350">
    <property type="entry name" value="Gig2-like"/>
    <property type="match status" value="1"/>
</dbReference>
<evidence type="ECO:0000256" key="4">
    <source>
        <dbReference type="ARBA" id="ARBA00022679"/>
    </source>
</evidence>
<organism evidence="12 13">
    <name type="scientific">Rhizoctonia solani</name>
    <dbReference type="NCBI Taxonomy" id="456999"/>
    <lineage>
        <taxon>Eukaryota</taxon>
        <taxon>Fungi</taxon>
        <taxon>Dikarya</taxon>
        <taxon>Basidiomycota</taxon>
        <taxon>Agaricomycotina</taxon>
        <taxon>Agaricomycetes</taxon>
        <taxon>Cantharellales</taxon>
        <taxon>Ceratobasidiaceae</taxon>
        <taxon>Rhizoctonia</taxon>
    </lineage>
</organism>
<dbReference type="GO" id="GO:0004418">
    <property type="term" value="F:hydroxymethylbilane synthase activity"/>
    <property type="evidence" value="ECO:0007669"/>
    <property type="project" value="UniProtKB-EC"/>
</dbReference>
<evidence type="ECO:0000256" key="7">
    <source>
        <dbReference type="ARBA" id="ARBA00023444"/>
    </source>
</evidence>
<protein>
    <recommendedName>
        <fullName evidence="3">hydroxymethylbilane synthase</fullName>
        <ecNumber evidence="3">2.5.1.61</ecNumber>
    </recommendedName>
    <alternativeName>
        <fullName evidence="8">Pre-uroporphyrinogen synthase</fullName>
    </alternativeName>
</protein>
<keyword evidence="6" id="KW-0627">Porphyrin biosynthesis</keyword>
<feature type="region of interest" description="Disordered" evidence="9">
    <location>
        <begin position="767"/>
        <end position="818"/>
    </location>
</feature>
<name>A0A8H3BDY3_9AGAM</name>